<dbReference type="InterPro" id="IPR004358">
    <property type="entry name" value="Sig_transdc_His_kin-like_C"/>
</dbReference>
<dbReference type="OrthoDB" id="9789238at2"/>
<dbReference type="EC" id="2.7.13.3" evidence="2"/>
<proteinExistence type="predicted"/>
<dbReference type="PANTHER" id="PTHR43065:SF42">
    <property type="entry name" value="TWO-COMPONENT SENSOR PPRA"/>
    <property type="match status" value="1"/>
</dbReference>
<gene>
    <name evidence="5" type="ORF">CR492_03235</name>
</gene>
<evidence type="ECO:0000256" key="3">
    <source>
        <dbReference type="SAM" id="MobiDB-lite"/>
    </source>
</evidence>
<evidence type="ECO:0000256" key="1">
    <source>
        <dbReference type="ARBA" id="ARBA00000085"/>
    </source>
</evidence>
<dbReference type="AlphaFoldDB" id="A0A2J7TMB6"/>
<feature type="region of interest" description="Disordered" evidence="3">
    <location>
        <begin position="1"/>
        <end position="23"/>
    </location>
</feature>
<dbReference type="SMART" id="SM00387">
    <property type="entry name" value="HATPase_c"/>
    <property type="match status" value="1"/>
</dbReference>
<name>A0A2J7TMB6_METSI</name>
<dbReference type="GO" id="GO:0004673">
    <property type="term" value="F:protein histidine kinase activity"/>
    <property type="evidence" value="ECO:0007669"/>
    <property type="project" value="UniProtKB-EC"/>
</dbReference>
<dbReference type="Gene3D" id="3.30.565.10">
    <property type="entry name" value="Histidine kinase-like ATPase, C-terminal domain"/>
    <property type="match status" value="1"/>
</dbReference>
<comment type="caution">
    <text evidence="5">The sequence shown here is derived from an EMBL/GenBank/DDBJ whole genome shotgun (WGS) entry which is preliminary data.</text>
</comment>
<comment type="catalytic activity">
    <reaction evidence="1">
        <text>ATP + protein L-histidine = ADP + protein N-phospho-L-histidine.</text>
        <dbReference type="EC" id="2.7.13.3"/>
    </reaction>
</comment>
<dbReference type="InterPro" id="IPR003594">
    <property type="entry name" value="HATPase_dom"/>
</dbReference>
<evidence type="ECO:0000259" key="4">
    <source>
        <dbReference type="PROSITE" id="PS50109"/>
    </source>
</evidence>
<dbReference type="Proteomes" id="UP000236286">
    <property type="component" value="Unassembled WGS sequence"/>
</dbReference>
<evidence type="ECO:0000313" key="6">
    <source>
        <dbReference type="Proteomes" id="UP000236286"/>
    </source>
</evidence>
<dbReference type="EMBL" id="PDZR01000001">
    <property type="protein sequence ID" value="PNG27916.1"/>
    <property type="molecule type" value="Genomic_DNA"/>
</dbReference>
<dbReference type="SUPFAM" id="SSF55874">
    <property type="entry name" value="ATPase domain of HSP90 chaperone/DNA topoisomerase II/histidine kinase"/>
    <property type="match status" value="1"/>
</dbReference>
<feature type="domain" description="Histidine kinase" evidence="4">
    <location>
        <begin position="54"/>
        <end position="123"/>
    </location>
</feature>
<protein>
    <recommendedName>
        <fullName evidence="2">histidine kinase</fullName>
        <ecNumber evidence="2">2.7.13.3</ecNumber>
    </recommendedName>
</protein>
<evidence type="ECO:0000256" key="2">
    <source>
        <dbReference type="ARBA" id="ARBA00012438"/>
    </source>
</evidence>
<dbReference type="PROSITE" id="PS50109">
    <property type="entry name" value="HIS_KIN"/>
    <property type="match status" value="1"/>
</dbReference>
<evidence type="ECO:0000313" key="5">
    <source>
        <dbReference type="EMBL" id="PNG27916.1"/>
    </source>
</evidence>
<sequence>MRRSRAIAAGGSQSLQQRGPGDGWKRRIEIASEVHDVTRLRAFSHGSLAPGRYIRIAISDAGPGIDEAVLRHVFEPFFTTRAAGSGLGLATARDIVREHDGVMNVWTKPGVGTSVEAWAPCIMEGVSEPSRPRLPVGQGQHCWLWTRITRNCSKAKKFWRPSVMNRSDLPAPARR</sequence>
<dbReference type="InterPro" id="IPR036890">
    <property type="entry name" value="HATPase_C_sf"/>
</dbReference>
<accession>A0A2J7TMB6</accession>
<dbReference type="PRINTS" id="PR00344">
    <property type="entry name" value="BCTRLSENSOR"/>
</dbReference>
<dbReference type="InterPro" id="IPR005467">
    <property type="entry name" value="His_kinase_dom"/>
</dbReference>
<reference evidence="5 6" key="1">
    <citation type="submission" date="2017-10" db="EMBL/GenBank/DDBJ databases">
        <title>Genome announcement of Methylocella silvestris TVC from permafrost.</title>
        <authorList>
            <person name="Wang J."/>
            <person name="Geng K."/>
            <person name="Ul-Haque F."/>
            <person name="Crombie A.T."/>
            <person name="Street L.E."/>
            <person name="Wookey P.A."/>
            <person name="Murrell J.C."/>
            <person name="Pratscher J."/>
        </authorList>
    </citation>
    <scope>NUCLEOTIDE SEQUENCE [LARGE SCALE GENOMIC DNA]</scope>
    <source>
        <strain evidence="5 6">TVC</strain>
    </source>
</reference>
<organism evidence="5 6">
    <name type="scientific">Methylocella silvestris</name>
    <dbReference type="NCBI Taxonomy" id="199596"/>
    <lineage>
        <taxon>Bacteria</taxon>
        <taxon>Pseudomonadati</taxon>
        <taxon>Pseudomonadota</taxon>
        <taxon>Alphaproteobacteria</taxon>
        <taxon>Hyphomicrobiales</taxon>
        <taxon>Beijerinckiaceae</taxon>
        <taxon>Methylocella</taxon>
    </lineage>
</organism>
<dbReference type="Pfam" id="PF02518">
    <property type="entry name" value="HATPase_c"/>
    <property type="match status" value="1"/>
</dbReference>
<dbReference type="PANTHER" id="PTHR43065">
    <property type="entry name" value="SENSOR HISTIDINE KINASE"/>
    <property type="match status" value="1"/>
</dbReference>